<proteinExistence type="predicted"/>
<organism evidence="1 2">
    <name type="scientific">Mycolicibacterium frederiksbergense</name>
    <dbReference type="NCBI Taxonomy" id="117567"/>
    <lineage>
        <taxon>Bacteria</taxon>
        <taxon>Bacillati</taxon>
        <taxon>Actinomycetota</taxon>
        <taxon>Actinomycetes</taxon>
        <taxon>Mycobacteriales</taxon>
        <taxon>Mycobacteriaceae</taxon>
        <taxon>Mycolicibacterium</taxon>
    </lineage>
</organism>
<dbReference type="EMBL" id="JARXVE010000001">
    <property type="protein sequence ID" value="MDH6193925.1"/>
    <property type="molecule type" value="Genomic_DNA"/>
</dbReference>
<comment type="caution">
    <text evidence="1">The sequence shown here is derived from an EMBL/GenBank/DDBJ whole genome shotgun (WGS) entry which is preliminary data.</text>
</comment>
<evidence type="ECO:0000313" key="1">
    <source>
        <dbReference type="EMBL" id="MDH6193925.1"/>
    </source>
</evidence>
<keyword evidence="2" id="KW-1185">Reference proteome</keyword>
<evidence type="ECO:0000313" key="2">
    <source>
        <dbReference type="Proteomes" id="UP001160130"/>
    </source>
</evidence>
<sequence>MNNDSHANSVYRYVVAAHEPIKFICPGLHQRKFEQRTTKRHRSALDRGHQTVGFLRGILRTHEVVVRKLSVRIVDNLLENLAVYLEKGSSQRFCLVYHLADGLLKQVGLEWACDSRKHAVVPFGAGATRFLGQPDIQLTPREQICPALRFHRSPTAY</sequence>
<protein>
    <submittedName>
        <fullName evidence="1">Uncharacterized protein</fullName>
    </submittedName>
</protein>
<dbReference type="Proteomes" id="UP001160130">
    <property type="component" value="Unassembled WGS sequence"/>
</dbReference>
<name>A0ABT6KVN0_9MYCO</name>
<accession>A0ABT6KVN0</accession>
<reference evidence="1 2" key="1">
    <citation type="submission" date="2023-04" db="EMBL/GenBank/DDBJ databases">
        <title>Forest soil microbial communities from Buena Vista Peninsula, Colon Province, Panama.</title>
        <authorList>
            <person name="Bouskill N."/>
        </authorList>
    </citation>
    <scope>NUCLEOTIDE SEQUENCE [LARGE SCALE GENOMIC DNA]</scope>
    <source>
        <strain evidence="1 2">AC80</strain>
    </source>
</reference>
<gene>
    <name evidence="1" type="ORF">M2272_000546</name>
</gene>